<evidence type="ECO:0000256" key="1">
    <source>
        <dbReference type="ARBA" id="ARBA00004613"/>
    </source>
</evidence>
<feature type="transmembrane region" description="Helical" evidence="7">
    <location>
        <begin position="65"/>
        <end position="83"/>
    </location>
</feature>
<evidence type="ECO:0000256" key="7">
    <source>
        <dbReference type="SAM" id="Phobius"/>
    </source>
</evidence>
<evidence type="ECO:0000313" key="9">
    <source>
        <dbReference type="Proteomes" id="UP001148299"/>
    </source>
</evidence>
<keyword evidence="7" id="KW-0812">Transmembrane</keyword>
<evidence type="ECO:0000313" key="8">
    <source>
        <dbReference type="EMBL" id="KAJ5340849.1"/>
    </source>
</evidence>
<evidence type="ECO:0000256" key="5">
    <source>
        <dbReference type="ARBA" id="ARBA00023180"/>
    </source>
</evidence>
<organism evidence="8 9">
    <name type="scientific">Penicillium brevicompactum</name>
    <dbReference type="NCBI Taxonomy" id="5074"/>
    <lineage>
        <taxon>Eukaryota</taxon>
        <taxon>Fungi</taxon>
        <taxon>Dikarya</taxon>
        <taxon>Ascomycota</taxon>
        <taxon>Pezizomycotina</taxon>
        <taxon>Eurotiomycetes</taxon>
        <taxon>Eurotiomycetidae</taxon>
        <taxon>Eurotiales</taxon>
        <taxon>Aspergillaceae</taxon>
        <taxon>Penicillium</taxon>
    </lineage>
</organism>
<name>A0A9W9UHQ8_PENBR</name>
<comment type="similarity">
    <text evidence="2">Belongs to the GILT family.</text>
</comment>
<dbReference type="InterPro" id="IPR004911">
    <property type="entry name" value="Interferon-induced_GILT"/>
</dbReference>
<dbReference type="PANTHER" id="PTHR13234:SF8">
    <property type="entry name" value="GAMMA-INTERFERON-INDUCIBLE LYSOSOMAL THIOL REDUCTASE"/>
    <property type="match status" value="1"/>
</dbReference>
<dbReference type="Proteomes" id="UP001148299">
    <property type="component" value="Unassembled WGS sequence"/>
</dbReference>
<proteinExistence type="inferred from homology"/>
<dbReference type="GO" id="GO:0005576">
    <property type="term" value="C:extracellular region"/>
    <property type="evidence" value="ECO:0007669"/>
    <property type="project" value="UniProtKB-SubCell"/>
</dbReference>
<evidence type="ECO:0008006" key="10">
    <source>
        <dbReference type="Google" id="ProtNLM"/>
    </source>
</evidence>
<evidence type="ECO:0000256" key="6">
    <source>
        <dbReference type="SAM" id="MobiDB-lite"/>
    </source>
</evidence>
<protein>
    <recommendedName>
        <fullName evidence="10">Gamma interferon inducible lysosomal thiol reductase GILT</fullName>
    </recommendedName>
</protein>
<accession>A0A9W9UHQ8</accession>
<keyword evidence="7" id="KW-0472">Membrane</keyword>
<dbReference type="GO" id="GO:0016671">
    <property type="term" value="F:oxidoreductase activity, acting on a sulfur group of donors, disulfide as acceptor"/>
    <property type="evidence" value="ECO:0007669"/>
    <property type="project" value="InterPro"/>
</dbReference>
<keyword evidence="7" id="KW-1133">Transmembrane helix</keyword>
<comment type="caution">
    <text evidence="8">The sequence shown here is derived from an EMBL/GenBank/DDBJ whole genome shotgun (WGS) entry which is preliminary data.</text>
</comment>
<dbReference type="AlphaFoldDB" id="A0A9W9UHQ8"/>
<keyword evidence="3" id="KW-0964">Secreted</keyword>
<gene>
    <name evidence="8" type="ORF">N7541_009973</name>
</gene>
<reference evidence="8" key="2">
    <citation type="journal article" date="2023" name="IMA Fungus">
        <title>Comparative genomic study of the Penicillium genus elucidates a diverse pangenome and 15 lateral gene transfer events.</title>
        <authorList>
            <person name="Petersen C."/>
            <person name="Sorensen T."/>
            <person name="Nielsen M.R."/>
            <person name="Sondergaard T.E."/>
            <person name="Sorensen J.L."/>
            <person name="Fitzpatrick D.A."/>
            <person name="Frisvad J.C."/>
            <person name="Nielsen K.L."/>
        </authorList>
    </citation>
    <scope>NUCLEOTIDE SEQUENCE</scope>
    <source>
        <strain evidence="8">IBT 35675</strain>
    </source>
</reference>
<keyword evidence="5" id="KW-0325">Glycoprotein</keyword>
<dbReference type="PANTHER" id="PTHR13234">
    <property type="entry name" value="GAMMA-INTERFERON INDUCIBLE LYSOSOMAL THIOL REDUCTASE GILT"/>
    <property type="match status" value="1"/>
</dbReference>
<evidence type="ECO:0000256" key="4">
    <source>
        <dbReference type="ARBA" id="ARBA00022729"/>
    </source>
</evidence>
<keyword evidence="4" id="KW-0732">Signal</keyword>
<evidence type="ECO:0000256" key="3">
    <source>
        <dbReference type="ARBA" id="ARBA00022525"/>
    </source>
</evidence>
<evidence type="ECO:0000256" key="2">
    <source>
        <dbReference type="ARBA" id="ARBA00005679"/>
    </source>
</evidence>
<keyword evidence="9" id="KW-1185">Reference proteome</keyword>
<dbReference type="EMBL" id="JAPZBR010000008">
    <property type="protein sequence ID" value="KAJ5340849.1"/>
    <property type="molecule type" value="Genomic_DNA"/>
</dbReference>
<sequence length="349" mass="38121">MGDLSNGGGLPPGPRVALHMILSKQRHLCRIAIMEKLPSHSKEVFGESVGLDQDQQRTRPTTATFVRRLCIAVVFLIGYYLLLLKPSPACDGHHNARPQKDSLDGASGYIENGNHGANLASLTPDGQKSLGQIKIPLEAHIMSKCPDAKACLQDLVLPAMEKVNDKVDFRLSFIASVSPNTEEIECKHGPGECIGDMLLLCAANLPFPAAMDDTILPPQYPRTPIVRSLGFANCLINDFAQIPEREFVHQCAMEFGIDFDALNKCASQQNDDPDDGGDDSPPLSGIALLRESATRGEKLGVKTSCTVRLDDTVWCVRDNDEWKDCGQNSQGAQPSTLVDQVEKLYKERN</sequence>
<reference evidence="8" key="1">
    <citation type="submission" date="2022-12" db="EMBL/GenBank/DDBJ databases">
        <authorList>
            <person name="Petersen C."/>
        </authorList>
    </citation>
    <scope>NUCLEOTIDE SEQUENCE</scope>
    <source>
        <strain evidence="8">IBT 35675</strain>
    </source>
</reference>
<dbReference type="Pfam" id="PF03227">
    <property type="entry name" value="GILT"/>
    <property type="match status" value="1"/>
</dbReference>
<comment type="subcellular location">
    <subcellularLocation>
        <location evidence="1">Secreted</location>
    </subcellularLocation>
</comment>
<feature type="region of interest" description="Disordered" evidence="6">
    <location>
        <begin position="266"/>
        <end position="285"/>
    </location>
</feature>